<dbReference type="GeneID" id="66113129"/>
<keyword evidence="2" id="KW-1185">Reference proteome</keyword>
<dbReference type="Proteomes" id="UP000812287">
    <property type="component" value="Unassembled WGS sequence"/>
</dbReference>
<accession>A0A9P7W3A7</accession>
<proteinExistence type="predicted"/>
<dbReference type="AlphaFoldDB" id="A0A9P7W3A7"/>
<gene>
    <name evidence="1" type="ORF">BT62DRAFT_999583</name>
</gene>
<dbReference type="RefSeq" id="XP_043045362.1">
    <property type="nucleotide sequence ID" value="XM_043190832.1"/>
</dbReference>
<reference evidence="1" key="1">
    <citation type="submission" date="2020-11" db="EMBL/GenBank/DDBJ databases">
        <title>Adaptations for nitrogen fixation in a non-lichenized fungal sporocarp promotes dispersal by wood-feeding termites.</title>
        <authorList>
            <consortium name="DOE Joint Genome Institute"/>
            <person name="Koch R.A."/>
            <person name="Yoon G."/>
            <person name="Arayal U."/>
            <person name="Lail K."/>
            <person name="Amirebrahimi M."/>
            <person name="Labutti K."/>
            <person name="Lipzen A."/>
            <person name="Riley R."/>
            <person name="Barry K."/>
            <person name="Henrissat B."/>
            <person name="Grigoriev I.V."/>
            <person name="Herr J.R."/>
            <person name="Aime M.C."/>
        </authorList>
    </citation>
    <scope>NUCLEOTIDE SEQUENCE</scope>
    <source>
        <strain evidence="1">MCA 3950</strain>
    </source>
</reference>
<comment type="caution">
    <text evidence="1">The sequence shown here is derived from an EMBL/GenBank/DDBJ whole genome shotgun (WGS) entry which is preliminary data.</text>
</comment>
<evidence type="ECO:0000313" key="1">
    <source>
        <dbReference type="EMBL" id="KAG7451862.1"/>
    </source>
</evidence>
<dbReference type="EMBL" id="MU250524">
    <property type="protein sequence ID" value="KAG7451862.1"/>
    <property type="molecule type" value="Genomic_DNA"/>
</dbReference>
<evidence type="ECO:0000313" key="2">
    <source>
        <dbReference type="Proteomes" id="UP000812287"/>
    </source>
</evidence>
<organism evidence="1 2">
    <name type="scientific">Guyanagaster necrorhizus</name>
    <dbReference type="NCBI Taxonomy" id="856835"/>
    <lineage>
        <taxon>Eukaryota</taxon>
        <taxon>Fungi</taxon>
        <taxon>Dikarya</taxon>
        <taxon>Basidiomycota</taxon>
        <taxon>Agaricomycotina</taxon>
        <taxon>Agaricomycetes</taxon>
        <taxon>Agaricomycetidae</taxon>
        <taxon>Agaricales</taxon>
        <taxon>Marasmiineae</taxon>
        <taxon>Physalacriaceae</taxon>
        <taxon>Guyanagaster</taxon>
    </lineage>
</organism>
<sequence length="161" mass="18583">MCSKRLENLRIGDLEGKVDTKAPIFFRENATNTYPKCIVMILQERQDTEPTFHPGRAARKYGFSDPSGLDTLFYVCDTSRSRWRLFRRRGVNDISRPPSQISRSFIYRCLLGVESVRALVQHQKGDLGQPTEKYPVATEYWHFFSPFFFTCVPGDTLAGYV</sequence>
<protein>
    <submittedName>
        <fullName evidence="1">Uncharacterized protein</fullName>
    </submittedName>
</protein>
<name>A0A9P7W3A7_9AGAR</name>